<dbReference type="SUPFAM" id="SSF54713">
    <property type="entry name" value="Elongation factor Ts (EF-Ts), dimerisation domain"/>
    <property type="match status" value="2"/>
</dbReference>
<dbReference type="EMBL" id="QFQD01000017">
    <property type="protein sequence ID" value="PZQ83631.1"/>
    <property type="molecule type" value="Genomic_DNA"/>
</dbReference>
<dbReference type="PROSITE" id="PS01127">
    <property type="entry name" value="EF_TS_2"/>
    <property type="match status" value="1"/>
</dbReference>
<evidence type="ECO:0000256" key="6">
    <source>
        <dbReference type="HAMAP-Rule" id="MF_00050"/>
    </source>
</evidence>
<evidence type="ECO:0000256" key="3">
    <source>
        <dbReference type="ARBA" id="ARBA00022490"/>
    </source>
</evidence>
<evidence type="ECO:0000256" key="1">
    <source>
        <dbReference type="ARBA" id="ARBA00005532"/>
    </source>
</evidence>
<feature type="region of interest" description="Involved in Mg(2+) ion dislocation from EF-Tu" evidence="6">
    <location>
        <begin position="80"/>
        <end position="83"/>
    </location>
</feature>
<evidence type="ECO:0000313" key="10">
    <source>
        <dbReference type="EMBL" id="PZQ83631.1"/>
    </source>
</evidence>
<evidence type="ECO:0000256" key="8">
    <source>
        <dbReference type="RuleBase" id="RU000643"/>
    </source>
</evidence>
<keyword evidence="3 6" id="KW-0963">Cytoplasm</keyword>
<dbReference type="GO" id="GO:0003746">
    <property type="term" value="F:translation elongation factor activity"/>
    <property type="evidence" value="ECO:0007669"/>
    <property type="project" value="UniProtKB-UniRule"/>
</dbReference>
<dbReference type="FunFam" id="1.10.8.10:FF:000001">
    <property type="entry name" value="Elongation factor Ts"/>
    <property type="match status" value="1"/>
</dbReference>
<dbReference type="SUPFAM" id="SSF46934">
    <property type="entry name" value="UBA-like"/>
    <property type="match status" value="1"/>
</dbReference>
<comment type="caution">
    <text evidence="10">The sequence shown here is derived from an EMBL/GenBank/DDBJ whole genome shotgun (WGS) entry which is preliminary data.</text>
</comment>
<dbReference type="InterPro" id="IPR001816">
    <property type="entry name" value="Transl_elong_EFTs/EF1B"/>
</dbReference>
<evidence type="ECO:0000256" key="2">
    <source>
        <dbReference type="ARBA" id="ARBA00016956"/>
    </source>
</evidence>
<dbReference type="FunFam" id="1.10.286.20:FF:000001">
    <property type="entry name" value="Elongation factor Ts"/>
    <property type="match status" value="1"/>
</dbReference>
<dbReference type="Pfam" id="PF00889">
    <property type="entry name" value="EF_TS"/>
    <property type="match status" value="1"/>
</dbReference>
<dbReference type="InterPro" id="IPR018101">
    <property type="entry name" value="Transl_elong_Ts_CS"/>
</dbReference>
<evidence type="ECO:0000256" key="7">
    <source>
        <dbReference type="RuleBase" id="RU000642"/>
    </source>
</evidence>
<evidence type="ECO:0000259" key="9">
    <source>
        <dbReference type="Pfam" id="PF00889"/>
    </source>
</evidence>
<evidence type="ECO:0000256" key="4">
    <source>
        <dbReference type="ARBA" id="ARBA00022768"/>
    </source>
</evidence>
<dbReference type="Gene3D" id="1.10.286.20">
    <property type="match status" value="1"/>
</dbReference>
<feature type="domain" description="Translation elongation factor EFTs/EF1B dimerisation" evidence="9">
    <location>
        <begin position="71"/>
        <end position="288"/>
    </location>
</feature>
<dbReference type="InterPro" id="IPR009060">
    <property type="entry name" value="UBA-like_sf"/>
</dbReference>
<dbReference type="PANTHER" id="PTHR11741:SF0">
    <property type="entry name" value="ELONGATION FACTOR TS, MITOCHONDRIAL"/>
    <property type="match status" value="1"/>
</dbReference>
<comment type="function">
    <text evidence="6 7">Associates with the EF-Tu.GDP complex and induces the exchange of GDP to GTP. It remains bound to the aminoacyl-tRNA.EF-Tu.GTP complex up to the GTP hydrolysis stage on the ribosome.</text>
</comment>
<accession>A0A2W5QYG4</accession>
<dbReference type="Gene3D" id="1.10.8.10">
    <property type="entry name" value="DNA helicase RuvA subunit, C-terminal domain"/>
    <property type="match status" value="1"/>
</dbReference>
<dbReference type="NCBIfam" id="TIGR00116">
    <property type="entry name" value="tsf"/>
    <property type="match status" value="1"/>
</dbReference>
<protein>
    <recommendedName>
        <fullName evidence="2 6">Elongation factor Ts</fullName>
        <shortName evidence="6">EF-Ts</shortName>
    </recommendedName>
</protein>
<evidence type="ECO:0000256" key="5">
    <source>
        <dbReference type="ARBA" id="ARBA00022917"/>
    </source>
</evidence>
<dbReference type="AlphaFoldDB" id="A0A2W5QYG4"/>
<keyword evidence="4 6" id="KW-0251">Elongation factor</keyword>
<dbReference type="InterPro" id="IPR014039">
    <property type="entry name" value="Transl_elong_EFTs/EF1B_dimer"/>
</dbReference>
<dbReference type="GO" id="GO:0005737">
    <property type="term" value="C:cytoplasm"/>
    <property type="evidence" value="ECO:0007669"/>
    <property type="project" value="UniProtKB-SubCell"/>
</dbReference>
<dbReference type="Proteomes" id="UP000248887">
    <property type="component" value="Unassembled WGS sequence"/>
</dbReference>
<name>A0A2W5QYG4_ANCNO</name>
<comment type="similarity">
    <text evidence="1 6 7">Belongs to the EF-Ts family.</text>
</comment>
<sequence>MANITAGMVKELREKTGAGMMDCKAALNEVEGDIEAAIDWLRKKGLAKAAKKAGRVAAEGLIGLAVSGTEGVVVEVNSETDFVARNEQFQQLVRGIAAVALATSDDVEAVKAAAYPAGGTVTDAINSAVATIGEHMALRRSKKLSVSAGVIGSYVHGSVGEGLGKIGVLVALESTGKQDELAALGRQIAMHVAAANPQALDSASIDADVVAREKAILAEKAQASGKPANVVEKIVESGLKTFFKEVTLVEQAFIHDPSKTVAQAVKESEGKVGAPIKLAAFVRFGLGEGVEKQESDFAAEVAAAAGV</sequence>
<dbReference type="HAMAP" id="MF_00050">
    <property type="entry name" value="EF_Ts"/>
    <property type="match status" value="1"/>
</dbReference>
<organism evidence="10 11">
    <name type="scientific">Ancylobacter novellus</name>
    <name type="common">Thiobacillus novellus</name>
    <dbReference type="NCBI Taxonomy" id="921"/>
    <lineage>
        <taxon>Bacteria</taxon>
        <taxon>Pseudomonadati</taxon>
        <taxon>Pseudomonadota</taxon>
        <taxon>Alphaproteobacteria</taxon>
        <taxon>Hyphomicrobiales</taxon>
        <taxon>Xanthobacteraceae</taxon>
        <taxon>Ancylobacter</taxon>
    </lineage>
</organism>
<dbReference type="PANTHER" id="PTHR11741">
    <property type="entry name" value="ELONGATION FACTOR TS"/>
    <property type="match status" value="1"/>
</dbReference>
<proteinExistence type="inferred from homology"/>
<dbReference type="CDD" id="cd14275">
    <property type="entry name" value="UBA_EF-Ts"/>
    <property type="match status" value="1"/>
</dbReference>
<dbReference type="Gene3D" id="3.30.479.20">
    <property type="entry name" value="Elongation factor Ts, dimerisation domain"/>
    <property type="match status" value="2"/>
</dbReference>
<comment type="subcellular location">
    <subcellularLocation>
        <location evidence="6 8">Cytoplasm</location>
    </subcellularLocation>
</comment>
<gene>
    <name evidence="6" type="primary">tsf</name>
    <name evidence="10" type="ORF">DI549_07190</name>
</gene>
<dbReference type="InterPro" id="IPR036402">
    <property type="entry name" value="EF-Ts_dimer_sf"/>
</dbReference>
<evidence type="ECO:0000313" key="11">
    <source>
        <dbReference type="Proteomes" id="UP000248887"/>
    </source>
</evidence>
<keyword evidence="5 6" id="KW-0648">Protein biosynthesis</keyword>
<reference evidence="10 11" key="1">
    <citation type="submission" date="2017-08" db="EMBL/GenBank/DDBJ databases">
        <title>Infants hospitalized years apart are colonized by the same room-sourced microbial strains.</title>
        <authorList>
            <person name="Brooks B."/>
            <person name="Olm M.R."/>
            <person name="Firek B.A."/>
            <person name="Baker R."/>
            <person name="Thomas B.C."/>
            <person name="Morowitz M.J."/>
            <person name="Banfield J.F."/>
        </authorList>
    </citation>
    <scope>NUCLEOTIDE SEQUENCE [LARGE SCALE GENOMIC DNA]</scope>
    <source>
        <strain evidence="10">S2_005_001_R2_27</strain>
    </source>
</reference>